<dbReference type="AlphaFoldDB" id="A0A645DZA4"/>
<evidence type="ECO:0000256" key="1">
    <source>
        <dbReference type="SAM" id="Coils"/>
    </source>
</evidence>
<sequence>MKKVLNVGIGGTSFIIDEDAYQKLDQYLEKFRQKTQMGIQAKDVMEDLEARIAELFNEFLKSNQEVVNIALVNRVIAQLGMPDGEVNDE</sequence>
<protein>
    <submittedName>
        <fullName evidence="2">Uncharacterized protein</fullName>
    </submittedName>
</protein>
<comment type="caution">
    <text evidence="2">The sequence shown here is derived from an EMBL/GenBank/DDBJ whole genome shotgun (WGS) entry which is preliminary data.</text>
</comment>
<evidence type="ECO:0000313" key="2">
    <source>
        <dbReference type="EMBL" id="MPM94864.1"/>
    </source>
</evidence>
<proteinExistence type="predicted"/>
<reference evidence="2" key="1">
    <citation type="submission" date="2019-08" db="EMBL/GenBank/DDBJ databases">
        <authorList>
            <person name="Kucharzyk K."/>
            <person name="Murdoch R.W."/>
            <person name="Higgins S."/>
            <person name="Loffler F."/>
        </authorList>
    </citation>
    <scope>NUCLEOTIDE SEQUENCE</scope>
</reference>
<keyword evidence="1" id="KW-0175">Coiled coil</keyword>
<gene>
    <name evidence="2" type="ORF">SDC9_142013</name>
</gene>
<organism evidence="2">
    <name type="scientific">bioreactor metagenome</name>
    <dbReference type="NCBI Taxonomy" id="1076179"/>
    <lineage>
        <taxon>unclassified sequences</taxon>
        <taxon>metagenomes</taxon>
        <taxon>ecological metagenomes</taxon>
    </lineage>
</organism>
<feature type="coiled-coil region" evidence="1">
    <location>
        <begin position="38"/>
        <end position="65"/>
    </location>
</feature>
<name>A0A645DZA4_9ZZZZ</name>
<accession>A0A645DZA4</accession>
<dbReference type="EMBL" id="VSSQ01041441">
    <property type="protein sequence ID" value="MPM94864.1"/>
    <property type="molecule type" value="Genomic_DNA"/>
</dbReference>